<name>A0ABY8WBD7_9ACTN</name>
<evidence type="ECO:0000256" key="2">
    <source>
        <dbReference type="ARBA" id="ARBA00022630"/>
    </source>
</evidence>
<dbReference type="PANTHER" id="PTHR10578">
    <property type="entry name" value="S -2-HYDROXY-ACID OXIDASE-RELATED"/>
    <property type="match status" value="1"/>
</dbReference>
<dbReference type="InterPro" id="IPR000262">
    <property type="entry name" value="FMN-dep_DH"/>
</dbReference>
<keyword evidence="4 7" id="KW-0560">Oxidoreductase</keyword>
<dbReference type="EC" id="1.-.-.-" evidence="7"/>
<comment type="cofactor">
    <cofactor evidence="1">
        <name>FMN</name>
        <dbReference type="ChEBI" id="CHEBI:58210"/>
    </cofactor>
</comment>
<protein>
    <submittedName>
        <fullName evidence="7">Alpha-hydroxy acid oxidase</fullName>
        <ecNumber evidence="7">1.-.-.-</ecNumber>
    </submittedName>
</protein>
<dbReference type="PROSITE" id="PS00557">
    <property type="entry name" value="FMN_HYDROXY_ACID_DH_1"/>
    <property type="match status" value="1"/>
</dbReference>
<dbReference type="PANTHER" id="PTHR10578:SF107">
    <property type="entry name" value="2-HYDROXYACID OXIDASE 1"/>
    <property type="match status" value="1"/>
</dbReference>
<sequence>MDRSAEPVNIGDFERAAAAILPTEVWDFVAGGSGAETTVAANRDALDSVFLLPRVLRDVSACTTRATLLGRPADLPVATAPVAYQQLLHPDGEMATARAAAAAGVPFVASTLSSVPIERIVEAGGRVWFQLYWLRDDDATLGLVRRAEKTGCEAIVLTVDVPWMGRRLRDIRNRFALPAHIRAANITTTSTAHARDHQGSAVAAHTSQEFSPALTWSVIDRIRQQTRLPVVLKGLLAPEDAIQAVEYGVDAIVVSNHGGRQLDGAVTSIAALPGIADVVGGSCEVLLDSGIRTGTDVLRALALGASGVLIGRPLMWGLAVGGERGAARVLELLATELRDAMGLAGCEDVASARRLRTVPGPRLPGTPITWARPPVVPAPVPAGRPAG</sequence>
<dbReference type="PROSITE" id="PS51349">
    <property type="entry name" value="FMN_HYDROXY_ACID_DH_2"/>
    <property type="match status" value="1"/>
</dbReference>
<reference evidence="7 8" key="1">
    <citation type="submission" date="2023-06" db="EMBL/GenBank/DDBJ databases">
        <authorList>
            <person name="Yushchuk O."/>
            <person name="Binda E."/>
            <person name="Ruckert-Reed C."/>
            <person name="Fedorenko V."/>
            <person name="Kalinowski J."/>
            <person name="Marinelli F."/>
        </authorList>
    </citation>
    <scope>NUCLEOTIDE SEQUENCE [LARGE SCALE GENOMIC DNA]</scope>
    <source>
        <strain evidence="7 8">NRRL 3884</strain>
    </source>
</reference>
<proteinExistence type="inferred from homology"/>
<evidence type="ECO:0000313" key="7">
    <source>
        <dbReference type="EMBL" id="WIM94441.1"/>
    </source>
</evidence>
<evidence type="ECO:0000256" key="4">
    <source>
        <dbReference type="ARBA" id="ARBA00023002"/>
    </source>
</evidence>
<dbReference type="InterPro" id="IPR037396">
    <property type="entry name" value="FMN_HAD"/>
</dbReference>
<gene>
    <name evidence="7" type="ORF">ACTOB_006465</name>
</gene>
<dbReference type="Pfam" id="PF01070">
    <property type="entry name" value="FMN_dh"/>
    <property type="match status" value="1"/>
</dbReference>
<dbReference type="InterPro" id="IPR008259">
    <property type="entry name" value="FMN_hydac_DH_AS"/>
</dbReference>
<evidence type="ECO:0000259" key="6">
    <source>
        <dbReference type="PROSITE" id="PS51349"/>
    </source>
</evidence>
<dbReference type="CDD" id="cd02809">
    <property type="entry name" value="alpha_hydroxyacid_oxid_FMN"/>
    <property type="match status" value="1"/>
</dbReference>
<dbReference type="InterPro" id="IPR013785">
    <property type="entry name" value="Aldolase_TIM"/>
</dbReference>
<dbReference type="SUPFAM" id="SSF51395">
    <property type="entry name" value="FMN-linked oxidoreductases"/>
    <property type="match status" value="1"/>
</dbReference>
<dbReference type="PIRSF" id="PIRSF000138">
    <property type="entry name" value="Al-hdrx_acd_dh"/>
    <property type="match status" value="1"/>
</dbReference>
<feature type="domain" description="FMN hydroxy acid dehydrogenase" evidence="6">
    <location>
        <begin position="2"/>
        <end position="362"/>
    </location>
</feature>
<accession>A0ABY8WBD7</accession>
<evidence type="ECO:0000313" key="8">
    <source>
        <dbReference type="Proteomes" id="UP001240150"/>
    </source>
</evidence>
<dbReference type="GO" id="GO:0016491">
    <property type="term" value="F:oxidoreductase activity"/>
    <property type="evidence" value="ECO:0007669"/>
    <property type="project" value="UniProtKB-KW"/>
</dbReference>
<evidence type="ECO:0000256" key="1">
    <source>
        <dbReference type="ARBA" id="ARBA00001917"/>
    </source>
</evidence>
<comment type="similarity">
    <text evidence="5">Belongs to the FMN-dependent alpha-hydroxy acid dehydrogenase family.</text>
</comment>
<dbReference type="InterPro" id="IPR012133">
    <property type="entry name" value="Alpha-hydoxy_acid_DH_FMN"/>
</dbReference>
<organism evidence="7 8">
    <name type="scientific">Actinoplanes oblitus</name>
    <dbReference type="NCBI Taxonomy" id="3040509"/>
    <lineage>
        <taxon>Bacteria</taxon>
        <taxon>Bacillati</taxon>
        <taxon>Actinomycetota</taxon>
        <taxon>Actinomycetes</taxon>
        <taxon>Micromonosporales</taxon>
        <taxon>Micromonosporaceae</taxon>
        <taxon>Actinoplanes</taxon>
    </lineage>
</organism>
<keyword evidence="2" id="KW-0285">Flavoprotein</keyword>
<evidence type="ECO:0000256" key="3">
    <source>
        <dbReference type="ARBA" id="ARBA00022643"/>
    </source>
</evidence>
<keyword evidence="3" id="KW-0288">FMN</keyword>
<dbReference type="EMBL" id="CP126980">
    <property type="protein sequence ID" value="WIM94441.1"/>
    <property type="molecule type" value="Genomic_DNA"/>
</dbReference>
<keyword evidence="8" id="KW-1185">Reference proteome</keyword>
<dbReference type="Proteomes" id="UP001240150">
    <property type="component" value="Chromosome"/>
</dbReference>
<dbReference type="Gene3D" id="3.20.20.70">
    <property type="entry name" value="Aldolase class I"/>
    <property type="match status" value="1"/>
</dbReference>
<evidence type="ECO:0000256" key="5">
    <source>
        <dbReference type="ARBA" id="ARBA00024042"/>
    </source>
</evidence>